<dbReference type="SMART" id="SM00240">
    <property type="entry name" value="FHA"/>
    <property type="match status" value="1"/>
</dbReference>
<dbReference type="PROSITE" id="PS50006">
    <property type="entry name" value="FHA_DOMAIN"/>
    <property type="match status" value="1"/>
</dbReference>
<dbReference type="Pfam" id="PF00498">
    <property type="entry name" value="FHA"/>
    <property type="match status" value="1"/>
</dbReference>
<dbReference type="Gene3D" id="2.60.200.20">
    <property type="match status" value="1"/>
</dbReference>
<organism evidence="2 3">
    <name type="scientific">Spirulina subsalsa FACHB-351</name>
    <dbReference type="NCBI Taxonomy" id="234711"/>
    <lineage>
        <taxon>Bacteria</taxon>
        <taxon>Bacillati</taxon>
        <taxon>Cyanobacteriota</taxon>
        <taxon>Cyanophyceae</taxon>
        <taxon>Spirulinales</taxon>
        <taxon>Spirulinaceae</taxon>
        <taxon>Spirulina</taxon>
    </lineage>
</organism>
<evidence type="ECO:0000259" key="1">
    <source>
        <dbReference type="PROSITE" id="PS50006"/>
    </source>
</evidence>
<name>A0ABT3L8X3_9CYAN</name>
<dbReference type="RefSeq" id="WP_265265463.1">
    <property type="nucleotide sequence ID" value="NZ_JAIHOM010000079.1"/>
</dbReference>
<protein>
    <submittedName>
        <fullName evidence="2">FHA domain-containing protein</fullName>
    </submittedName>
</protein>
<dbReference type="Proteomes" id="UP001526426">
    <property type="component" value="Unassembled WGS sequence"/>
</dbReference>
<sequence>MITLTLLHPSQSTPVQSWLFDSETVVRLGRGNQNDVVLYSAVVSRRHAELQNFESKWELINFGANGTYIDGKSITQARVVDGMIIRLGESGPKLLIGLGANDPAKLGKVVNRRSPSTSDPNPSVERNTLLNLKNLSVNNHPDIPTNLE</sequence>
<evidence type="ECO:0000313" key="3">
    <source>
        <dbReference type="Proteomes" id="UP001526426"/>
    </source>
</evidence>
<keyword evidence="3" id="KW-1185">Reference proteome</keyword>
<dbReference type="InterPro" id="IPR000253">
    <property type="entry name" value="FHA_dom"/>
</dbReference>
<reference evidence="2 3" key="1">
    <citation type="submission" date="2021-08" db="EMBL/GenBank/DDBJ databases">
        <title>Draft genome sequence of Spirulina subsalsa with high tolerance to salinity and hype-accumulation of phycocyanin.</title>
        <authorList>
            <person name="Pei H."/>
            <person name="Jiang L."/>
        </authorList>
    </citation>
    <scope>NUCLEOTIDE SEQUENCE [LARGE SCALE GENOMIC DNA]</scope>
    <source>
        <strain evidence="2 3">FACHB-351</strain>
    </source>
</reference>
<dbReference type="EMBL" id="JAIHOM010000079">
    <property type="protein sequence ID" value="MCW6037602.1"/>
    <property type="molecule type" value="Genomic_DNA"/>
</dbReference>
<accession>A0ABT3L8X3</accession>
<gene>
    <name evidence="2" type="ORF">K4A83_15150</name>
</gene>
<comment type="caution">
    <text evidence="2">The sequence shown here is derived from an EMBL/GenBank/DDBJ whole genome shotgun (WGS) entry which is preliminary data.</text>
</comment>
<feature type="domain" description="FHA" evidence="1">
    <location>
        <begin position="26"/>
        <end position="74"/>
    </location>
</feature>
<dbReference type="InterPro" id="IPR008984">
    <property type="entry name" value="SMAD_FHA_dom_sf"/>
</dbReference>
<proteinExistence type="predicted"/>
<evidence type="ECO:0000313" key="2">
    <source>
        <dbReference type="EMBL" id="MCW6037602.1"/>
    </source>
</evidence>
<dbReference type="SUPFAM" id="SSF49879">
    <property type="entry name" value="SMAD/FHA domain"/>
    <property type="match status" value="1"/>
</dbReference>